<keyword evidence="1" id="KW-1133">Transmembrane helix</keyword>
<dbReference type="AlphaFoldDB" id="A0A1Y6E9J3"/>
<feature type="transmembrane region" description="Helical" evidence="1">
    <location>
        <begin position="16"/>
        <end position="34"/>
    </location>
</feature>
<sequence>MKLAKLENQVATASDGANLVGGPCMVIALVLFVAK</sequence>
<evidence type="ECO:0000256" key="1">
    <source>
        <dbReference type="SAM" id="Phobius"/>
    </source>
</evidence>
<keyword evidence="1" id="KW-0472">Membrane</keyword>
<reference evidence="3" key="1">
    <citation type="submission" date="2017-04" db="EMBL/GenBank/DDBJ databases">
        <authorList>
            <person name="Varghese N."/>
            <person name="Submissions S."/>
        </authorList>
    </citation>
    <scope>NUCLEOTIDE SEQUENCE [LARGE SCALE GENOMIC DNA]</scope>
</reference>
<dbReference type="EMBL" id="FXWH01000001">
    <property type="protein sequence ID" value="SMQ59275.1"/>
    <property type="molecule type" value="Genomic_DNA"/>
</dbReference>
<protein>
    <submittedName>
        <fullName evidence="2">Uncharacterized protein</fullName>
    </submittedName>
</protein>
<organism evidence="2 3">
    <name type="scientific">Pseudidiomarina planktonica</name>
    <dbReference type="NCBI Taxonomy" id="1323738"/>
    <lineage>
        <taxon>Bacteria</taxon>
        <taxon>Pseudomonadati</taxon>
        <taxon>Pseudomonadota</taxon>
        <taxon>Gammaproteobacteria</taxon>
        <taxon>Alteromonadales</taxon>
        <taxon>Idiomarinaceae</taxon>
        <taxon>Pseudidiomarina</taxon>
    </lineage>
</organism>
<keyword evidence="3" id="KW-1185">Reference proteome</keyword>
<evidence type="ECO:0000313" key="3">
    <source>
        <dbReference type="Proteomes" id="UP000194450"/>
    </source>
</evidence>
<name>A0A1Y6E9J3_9GAMM</name>
<evidence type="ECO:0000313" key="2">
    <source>
        <dbReference type="EMBL" id="SMQ59275.1"/>
    </source>
</evidence>
<dbReference type="Proteomes" id="UP000194450">
    <property type="component" value="Unassembled WGS sequence"/>
</dbReference>
<accession>A0A1Y6E9J3</accession>
<gene>
    <name evidence="2" type="ORF">SAMN06297229_0241</name>
</gene>
<proteinExistence type="predicted"/>
<keyword evidence="1" id="KW-0812">Transmembrane</keyword>